<accession>A0A2B4S753</accession>
<feature type="domain" description="CARD" evidence="2">
    <location>
        <begin position="132"/>
        <end position="191"/>
    </location>
</feature>
<dbReference type="Pfam" id="PF00619">
    <property type="entry name" value="CARD"/>
    <property type="match status" value="2"/>
</dbReference>
<sequence length="514" mass="58568">MEDKHREILRKYRDAFLKDLEPLKVINRLDFLDDDDRDQVKAQKTRSKQAEELLDMLPRKGPDAFHGFITALYSGSQKFLARPLIKASGMEESHFSKDDEVGMTTEHKKVLRTSCNQLSSISIEKLVPLLPKLLDERDKQELQNTRKPSYDRVQMLLTEILPKKGPEAFQCFVEALKRIDPPKAEQLLIKSEMKGSSNGEESLTSTVPVQETSSNYTLASPVQDVLDDQHKLLEEFCTRMDKEVLGNGWKRLCKELGLPDEAESFVEKECGSPTFSVIKGWISHNGRSATIQTLLDAINRSQRKDCVAYLLKPLNLNGDVVDSPVTDLTKKFDRLSPREVKCFGDLTFQEASYITDKLGPSSRELLKSELEKEPKLSGKTLPDMMTQSKNYPIRRYTNLITGGERPSVVQLFREVLPTQKGVIGPLLSPDTFVRDIRYSCRRNLTRNLCADDSWKALAEKLGMDNTTIQYLDNRRVENPADEVLRHWEVKAYSTVGTLYDILVDLERPLIADLL</sequence>
<keyword evidence="4" id="KW-1185">Reference proteome</keyword>
<feature type="domain" description="Death" evidence="1">
    <location>
        <begin position="453"/>
        <end position="514"/>
    </location>
</feature>
<dbReference type="OrthoDB" id="5978546at2759"/>
<name>A0A2B4S753_STYPI</name>
<dbReference type="GO" id="GO:0007165">
    <property type="term" value="P:signal transduction"/>
    <property type="evidence" value="ECO:0007669"/>
    <property type="project" value="InterPro"/>
</dbReference>
<dbReference type="Gene3D" id="1.10.533.10">
    <property type="entry name" value="Death Domain, Fas"/>
    <property type="match status" value="4"/>
</dbReference>
<dbReference type="PROSITE" id="PS50209">
    <property type="entry name" value="CARD"/>
    <property type="match status" value="2"/>
</dbReference>
<evidence type="ECO:0000259" key="2">
    <source>
        <dbReference type="PROSITE" id="PS50209"/>
    </source>
</evidence>
<dbReference type="InterPro" id="IPR001315">
    <property type="entry name" value="CARD"/>
</dbReference>
<organism evidence="3 4">
    <name type="scientific">Stylophora pistillata</name>
    <name type="common">Smooth cauliflower coral</name>
    <dbReference type="NCBI Taxonomy" id="50429"/>
    <lineage>
        <taxon>Eukaryota</taxon>
        <taxon>Metazoa</taxon>
        <taxon>Cnidaria</taxon>
        <taxon>Anthozoa</taxon>
        <taxon>Hexacorallia</taxon>
        <taxon>Scleractinia</taxon>
        <taxon>Astrocoeniina</taxon>
        <taxon>Pocilloporidae</taxon>
        <taxon>Stylophora</taxon>
    </lineage>
</organism>
<dbReference type="GO" id="GO:0042981">
    <property type="term" value="P:regulation of apoptotic process"/>
    <property type="evidence" value="ECO:0007669"/>
    <property type="project" value="InterPro"/>
</dbReference>
<dbReference type="InterPro" id="IPR037939">
    <property type="entry name" value="CRADD"/>
</dbReference>
<evidence type="ECO:0000313" key="4">
    <source>
        <dbReference type="Proteomes" id="UP000225706"/>
    </source>
</evidence>
<dbReference type="Proteomes" id="UP000225706">
    <property type="component" value="Unassembled WGS sequence"/>
</dbReference>
<evidence type="ECO:0008006" key="5">
    <source>
        <dbReference type="Google" id="ProtNLM"/>
    </source>
</evidence>
<dbReference type="GO" id="GO:0002020">
    <property type="term" value="F:protease binding"/>
    <property type="evidence" value="ECO:0007669"/>
    <property type="project" value="InterPro"/>
</dbReference>
<dbReference type="AlphaFoldDB" id="A0A2B4S753"/>
<feature type="domain" description="Death" evidence="1">
    <location>
        <begin position="245"/>
        <end position="314"/>
    </location>
</feature>
<dbReference type="PANTHER" id="PTHR15034:SF5">
    <property type="entry name" value="DEATH DOMAIN-CONTAINING PROTEIN CRADD"/>
    <property type="match status" value="1"/>
</dbReference>
<evidence type="ECO:0000259" key="1">
    <source>
        <dbReference type="PROSITE" id="PS50017"/>
    </source>
</evidence>
<protein>
    <recommendedName>
        <fullName evidence="5">Death domain-containing protein</fullName>
    </recommendedName>
</protein>
<reference evidence="4" key="1">
    <citation type="journal article" date="2017" name="bioRxiv">
        <title>Comparative analysis of the genomes of Stylophora pistillata and Acropora digitifera provides evidence for extensive differences between species of corals.</title>
        <authorList>
            <person name="Voolstra C.R."/>
            <person name="Li Y."/>
            <person name="Liew Y.J."/>
            <person name="Baumgarten S."/>
            <person name="Zoccola D."/>
            <person name="Flot J.-F."/>
            <person name="Tambutte S."/>
            <person name="Allemand D."/>
            <person name="Aranda M."/>
        </authorList>
    </citation>
    <scope>NUCLEOTIDE SEQUENCE [LARGE SCALE GENOMIC DNA]</scope>
</reference>
<feature type="domain" description="CARD" evidence="2">
    <location>
        <begin position="1"/>
        <end position="87"/>
    </location>
</feature>
<dbReference type="PROSITE" id="PS50017">
    <property type="entry name" value="DEATH_DOMAIN"/>
    <property type="match status" value="2"/>
</dbReference>
<dbReference type="InterPro" id="IPR000488">
    <property type="entry name" value="Death_dom"/>
</dbReference>
<dbReference type="PANTHER" id="PTHR15034">
    <property type="entry name" value="DEATH DOMAIN-CONTAINING PROTEIN CRADD"/>
    <property type="match status" value="1"/>
</dbReference>
<dbReference type="SMART" id="SM00005">
    <property type="entry name" value="DEATH"/>
    <property type="match status" value="2"/>
</dbReference>
<dbReference type="Pfam" id="PF00531">
    <property type="entry name" value="Death"/>
    <property type="match status" value="2"/>
</dbReference>
<dbReference type="SUPFAM" id="SSF47986">
    <property type="entry name" value="DEATH domain"/>
    <property type="match status" value="4"/>
</dbReference>
<evidence type="ECO:0000313" key="3">
    <source>
        <dbReference type="EMBL" id="PFX26494.1"/>
    </source>
</evidence>
<dbReference type="STRING" id="50429.A0A2B4S753"/>
<gene>
    <name evidence="3" type="ORF">AWC38_SpisGene8833</name>
</gene>
<dbReference type="GO" id="GO:0070513">
    <property type="term" value="F:death domain binding"/>
    <property type="evidence" value="ECO:0007669"/>
    <property type="project" value="InterPro"/>
</dbReference>
<dbReference type="EMBL" id="LSMT01000124">
    <property type="protein sequence ID" value="PFX26494.1"/>
    <property type="molecule type" value="Genomic_DNA"/>
</dbReference>
<comment type="caution">
    <text evidence="3">The sequence shown here is derived from an EMBL/GenBank/DDBJ whole genome shotgun (WGS) entry which is preliminary data.</text>
</comment>
<dbReference type="InterPro" id="IPR011029">
    <property type="entry name" value="DEATH-like_dom_sf"/>
</dbReference>
<dbReference type="CDD" id="cd01671">
    <property type="entry name" value="CARD"/>
    <property type="match status" value="2"/>
</dbReference>
<dbReference type="SMART" id="SM00114">
    <property type="entry name" value="CARD"/>
    <property type="match status" value="1"/>
</dbReference>
<dbReference type="CDD" id="cd01670">
    <property type="entry name" value="Death"/>
    <property type="match status" value="1"/>
</dbReference>
<proteinExistence type="predicted"/>